<dbReference type="EMBL" id="CGCX01001694">
    <property type="protein sequence ID" value="CFR99852.1"/>
    <property type="molecule type" value="Genomic_DNA"/>
</dbReference>
<sequence length="43" mass="4748">MSKTCAALMIPVTRTKNMVGRNMGRVMRQKRCQALAPSVRAAL</sequence>
<protein>
    <submittedName>
        <fullName evidence="1">Uncharacterized protein</fullName>
    </submittedName>
</protein>
<evidence type="ECO:0000313" key="2">
    <source>
        <dbReference type="Proteomes" id="UP000046680"/>
    </source>
</evidence>
<dbReference type="AlphaFoldDB" id="A0A654U5S6"/>
<dbReference type="Proteomes" id="UP000046680">
    <property type="component" value="Unassembled WGS sequence"/>
</dbReference>
<gene>
    <name evidence="1" type="ORF">ERS007657_03480</name>
</gene>
<accession>A0A654U5S6</accession>
<reference evidence="1 2" key="1">
    <citation type="submission" date="2015-03" db="EMBL/GenBank/DDBJ databases">
        <authorList>
            <consortium name="Pathogen Informatics"/>
        </authorList>
    </citation>
    <scope>NUCLEOTIDE SEQUENCE [LARGE SCALE GENOMIC DNA]</scope>
    <source>
        <strain evidence="1 2">C09601061</strain>
    </source>
</reference>
<evidence type="ECO:0000313" key="1">
    <source>
        <dbReference type="EMBL" id="CFR99852.1"/>
    </source>
</evidence>
<proteinExistence type="predicted"/>
<organism evidence="1 2">
    <name type="scientific">Mycobacterium tuberculosis</name>
    <dbReference type="NCBI Taxonomy" id="1773"/>
    <lineage>
        <taxon>Bacteria</taxon>
        <taxon>Bacillati</taxon>
        <taxon>Actinomycetota</taxon>
        <taxon>Actinomycetes</taxon>
        <taxon>Mycobacteriales</taxon>
        <taxon>Mycobacteriaceae</taxon>
        <taxon>Mycobacterium</taxon>
        <taxon>Mycobacterium tuberculosis complex</taxon>
    </lineage>
</organism>
<name>A0A654U5S6_MYCTX</name>